<keyword evidence="2" id="KW-1185">Reference proteome</keyword>
<evidence type="ECO:0000313" key="2">
    <source>
        <dbReference type="Proteomes" id="UP000596049"/>
    </source>
</evidence>
<gene>
    <name evidence="1" type="ORF">FJQ98_14245</name>
</gene>
<dbReference type="RefSeq" id="WP_053592534.1">
    <property type="nucleotide sequence ID" value="NZ_CP067341.1"/>
</dbReference>
<evidence type="ECO:0000313" key="1">
    <source>
        <dbReference type="EMBL" id="QQP10449.1"/>
    </source>
</evidence>
<reference evidence="1 2" key="1">
    <citation type="submission" date="2020-01" db="EMBL/GenBank/DDBJ databases">
        <authorList>
            <person name="Liu G."/>
            <person name="Liu B."/>
        </authorList>
    </citation>
    <scope>NUCLEOTIDE SEQUENCE [LARGE SCALE GENOMIC DNA]</scope>
    <source>
        <strain evidence="1 2">FJAT-51161</strain>
    </source>
</reference>
<dbReference type="Proteomes" id="UP000596049">
    <property type="component" value="Chromosome"/>
</dbReference>
<accession>A0ABX7AL09</accession>
<name>A0ABX7AL09_9BACI</name>
<protein>
    <submittedName>
        <fullName evidence="1">Uncharacterized protein</fullName>
    </submittedName>
</protein>
<proteinExistence type="predicted"/>
<sequence>MFPHGGLAYNISRFSRPGSHFGTYQKSRFEIIAEDATEVSPLVVDANENPKKYLARIVKPPSRFYLVGEEYIIIEPSDNGYYSVFLKCRPDKAPVGSYKTKYFDIIAPFETARFQ</sequence>
<organism evidence="1 2">
    <name type="scientific">Lysinibacillus agricola</name>
    <dbReference type="NCBI Taxonomy" id="2590012"/>
    <lineage>
        <taxon>Bacteria</taxon>
        <taxon>Bacillati</taxon>
        <taxon>Bacillota</taxon>
        <taxon>Bacilli</taxon>
        <taxon>Bacillales</taxon>
        <taxon>Bacillaceae</taxon>
        <taxon>Lysinibacillus</taxon>
    </lineage>
</organism>
<dbReference type="EMBL" id="CP067341">
    <property type="protein sequence ID" value="QQP10449.1"/>
    <property type="molecule type" value="Genomic_DNA"/>
</dbReference>